<dbReference type="AlphaFoldDB" id="A0A6M0CEZ8"/>
<dbReference type="PANTHER" id="PTHR44749:SF1">
    <property type="entry name" value="TETRATRICOPEPTIDE-LIKE HELICAL DOMAIN-CONTAINING PROTEIN"/>
    <property type="match status" value="1"/>
</dbReference>
<dbReference type="Proteomes" id="UP000474296">
    <property type="component" value="Unassembled WGS sequence"/>
</dbReference>
<gene>
    <name evidence="2" type="ORF">GWK10_02210</name>
</gene>
<reference evidence="2 3" key="1">
    <citation type="submission" date="2020-01" db="EMBL/GenBank/DDBJ databases">
        <title>Spongiivirga citrea KCTC 32990T.</title>
        <authorList>
            <person name="Wang G."/>
        </authorList>
    </citation>
    <scope>NUCLEOTIDE SEQUENCE [LARGE SCALE GENOMIC DNA]</scope>
    <source>
        <strain evidence="2 3">KCTC 32990</strain>
    </source>
</reference>
<dbReference type="EMBL" id="JAABOQ010000001">
    <property type="protein sequence ID" value="NER16002.1"/>
    <property type="molecule type" value="Genomic_DNA"/>
</dbReference>
<evidence type="ECO:0000313" key="2">
    <source>
        <dbReference type="EMBL" id="NER16002.1"/>
    </source>
</evidence>
<proteinExistence type="predicted"/>
<feature type="repeat" description="TPR" evidence="1">
    <location>
        <begin position="302"/>
        <end position="335"/>
    </location>
</feature>
<organism evidence="2 3">
    <name type="scientific">Spongiivirga citrea</name>
    <dbReference type="NCBI Taxonomy" id="1481457"/>
    <lineage>
        <taxon>Bacteria</taxon>
        <taxon>Pseudomonadati</taxon>
        <taxon>Bacteroidota</taxon>
        <taxon>Flavobacteriia</taxon>
        <taxon>Flavobacteriales</taxon>
        <taxon>Flavobacteriaceae</taxon>
        <taxon>Spongiivirga</taxon>
    </lineage>
</organism>
<feature type="repeat" description="TPR" evidence="1">
    <location>
        <begin position="234"/>
        <end position="267"/>
    </location>
</feature>
<evidence type="ECO:0000313" key="3">
    <source>
        <dbReference type="Proteomes" id="UP000474296"/>
    </source>
</evidence>
<accession>A0A6M0CEZ8</accession>
<dbReference type="Gene3D" id="1.25.40.10">
    <property type="entry name" value="Tetratricopeptide repeat domain"/>
    <property type="match status" value="3"/>
</dbReference>
<dbReference type="RefSeq" id="WP_164029547.1">
    <property type="nucleotide sequence ID" value="NZ_JAABOQ010000001.1"/>
</dbReference>
<keyword evidence="3" id="KW-1185">Reference proteome</keyword>
<dbReference type="InterPro" id="IPR019734">
    <property type="entry name" value="TPR_rpt"/>
</dbReference>
<dbReference type="Pfam" id="PF13181">
    <property type="entry name" value="TPR_8"/>
    <property type="match status" value="2"/>
</dbReference>
<dbReference type="SMART" id="SM00028">
    <property type="entry name" value="TPR"/>
    <property type="match status" value="9"/>
</dbReference>
<dbReference type="Pfam" id="PF13432">
    <property type="entry name" value="TPR_16"/>
    <property type="match status" value="1"/>
</dbReference>
<dbReference type="PANTHER" id="PTHR44749">
    <property type="entry name" value="SUPPRESSOR OF RPS4-RLD 1"/>
    <property type="match status" value="1"/>
</dbReference>
<sequence>MQFSPNEDHNISLSKFESMLKTNTVFFFDSLEFEDIIHYYLDTGKIGLAKKAIKIGLEQHPDAINLKLAKVELMVFENKLDLAEQLLDELFALESSNEEIYIQKANIYSKKDEHYKAIDLLKMALSYAEDEADVFSLIGMEYLFVEDYQASKEYFMKCLEIDQQDYAALYNVIYCFEFLEDYDGAIEYLNIFLDSNPYSEVGWHQLGKQYYTKKMYQEALTAFDFAVIADDTFIGAYFEKGKVLEKLGRLNEAIENYEITLHLDDPTSFAYLRMGQCHEKLGNDTLAVDFYYKTVHEDPLLDKGWTAITDFYYRKKDYTKALDYINKAIAIDDKNVMYWKRNAELNKKLHFYEEADIAYQKTIELGNYELSTWISWTDILLHLGEYSSAVQTLYQAAEFYPEHAEIEYRLAGVHMMLSNTTKAQYYLKNALIIDAEYLNIVEELFPNTFDKASLKSIILTYKKASF</sequence>
<feature type="repeat" description="TPR" evidence="1">
    <location>
        <begin position="132"/>
        <end position="165"/>
    </location>
</feature>
<protein>
    <submittedName>
        <fullName evidence="2">Tetratricopeptide repeat protein</fullName>
    </submittedName>
</protein>
<dbReference type="InterPro" id="IPR044650">
    <property type="entry name" value="SRFR1-like"/>
</dbReference>
<keyword evidence="1" id="KW-0802">TPR repeat</keyword>
<dbReference type="SUPFAM" id="SSF48452">
    <property type="entry name" value="TPR-like"/>
    <property type="match status" value="2"/>
</dbReference>
<dbReference type="PROSITE" id="PS50005">
    <property type="entry name" value="TPR"/>
    <property type="match status" value="3"/>
</dbReference>
<dbReference type="GO" id="GO:0045892">
    <property type="term" value="P:negative regulation of DNA-templated transcription"/>
    <property type="evidence" value="ECO:0007669"/>
    <property type="project" value="InterPro"/>
</dbReference>
<comment type="caution">
    <text evidence="2">The sequence shown here is derived from an EMBL/GenBank/DDBJ whole genome shotgun (WGS) entry which is preliminary data.</text>
</comment>
<evidence type="ECO:0000256" key="1">
    <source>
        <dbReference type="PROSITE-ProRule" id="PRU00339"/>
    </source>
</evidence>
<name>A0A6M0CEZ8_9FLAO</name>
<dbReference type="InterPro" id="IPR011990">
    <property type="entry name" value="TPR-like_helical_dom_sf"/>
</dbReference>